<protein>
    <submittedName>
        <fullName evidence="1">Uncharacterized protein</fullName>
    </submittedName>
</protein>
<dbReference type="EMBL" id="KV878210">
    <property type="protein sequence ID" value="OJJ38537.1"/>
    <property type="molecule type" value="Genomic_DNA"/>
</dbReference>
<keyword evidence="2" id="KW-1185">Reference proteome</keyword>
<name>A0A1L9RUK6_ASPWE</name>
<dbReference type="Proteomes" id="UP000184383">
    <property type="component" value="Unassembled WGS sequence"/>
</dbReference>
<reference evidence="2" key="1">
    <citation type="journal article" date="2017" name="Genome Biol.">
        <title>Comparative genomics reveals high biological diversity and specific adaptations in the industrially and medically important fungal genus Aspergillus.</title>
        <authorList>
            <person name="de Vries R.P."/>
            <person name="Riley R."/>
            <person name="Wiebenga A."/>
            <person name="Aguilar-Osorio G."/>
            <person name="Amillis S."/>
            <person name="Uchima C.A."/>
            <person name="Anderluh G."/>
            <person name="Asadollahi M."/>
            <person name="Askin M."/>
            <person name="Barry K."/>
            <person name="Battaglia E."/>
            <person name="Bayram O."/>
            <person name="Benocci T."/>
            <person name="Braus-Stromeyer S.A."/>
            <person name="Caldana C."/>
            <person name="Canovas D."/>
            <person name="Cerqueira G.C."/>
            <person name="Chen F."/>
            <person name="Chen W."/>
            <person name="Choi C."/>
            <person name="Clum A."/>
            <person name="Dos Santos R.A."/>
            <person name="Damasio A.R."/>
            <person name="Diallinas G."/>
            <person name="Emri T."/>
            <person name="Fekete E."/>
            <person name="Flipphi M."/>
            <person name="Freyberg S."/>
            <person name="Gallo A."/>
            <person name="Gournas C."/>
            <person name="Habgood R."/>
            <person name="Hainaut M."/>
            <person name="Harispe M.L."/>
            <person name="Henrissat B."/>
            <person name="Hilden K.S."/>
            <person name="Hope R."/>
            <person name="Hossain A."/>
            <person name="Karabika E."/>
            <person name="Karaffa L."/>
            <person name="Karanyi Z."/>
            <person name="Krasevec N."/>
            <person name="Kuo A."/>
            <person name="Kusch H."/>
            <person name="LaButti K."/>
            <person name="Lagendijk E.L."/>
            <person name="Lapidus A."/>
            <person name="Levasseur A."/>
            <person name="Lindquist E."/>
            <person name="Lipzen A."/>
            <person name="Logrieco A.F."/>
            <person name="MacCabe A."/>
            <person name="Maekelae M.R."/>
            <person name="Malavazi I."/>
            <person name="Melin P."/>
            <person name="Meyer V."/>
            <person name="Mielnichuk N."/>
            <person name="Miskei M."/>
            <person name="Molnar A.P."/>
            <person name="Mule G."/>
            <person name="Ngan C.Y."/>
            <person name="Orejas M."/>
            <person name="Orosz E."/>
            <person name="Ouedraogo J.P."/>
            <person name="Overkamp K.M."/>
            <person name="Park H.-S."/>
            <person name="Perrone G."/>
            <person name="Piumi F."/>
            <person name="Punt P.J."/>
            <person name="Ram A.F."/>
            <person name="Ramon A."/>
            <person name="Rauscher S."/>
            <person name="Record E."/>
            <person name="Riano-Pachon D.M."/>
            <person name="Robert V."/>
            <person name="Roehrig J."/>
            <person name="Ruller R."/>
            <person name="Salamov A."/>
            <person name="Salih N.S."/>
            <person name="Samson R.A."/>
            <person name="Sandor E."/>
            <person name="Sanguinetti M."/>
            <person name="Schuetze T."/>
            <person name="Sepcic K."/>
            <person name="Shelest E."/>
            <person name="Sherlock G."/>
            <person name="Sophianopoulou V."/>
            <person name="Squina F.M."/>
            <person name="Sun H."/>
            <person name="Susca A."/>
            <person name="Todd R.B."/>
            <person name="Tsang A."/>
            <person name="Unkles S.E."/>
            <person name="van de Wiele N."/>
            <person name="van Rossen-Uffink D."/>
            <person name="Oliveira J.V."/>
            <person name="Vesth T.C."/>
            <person name="Visser J."/>
            <person name="Yu J.-H."/>
            <person name="Zhou M."/>
            <person name="Andersen M.R."/>
            <person name="Archer D.B."/>
            <person name="Baker S.E."/>
            <person name="Benoit I."/>
            <person name="Brakhage A.A."/>
            <person name="Braus G.H."/>
            <person name="Fischer R."/>
            <person name="Frisvad J.C."/>
            <person name="Goldman G.H."/>
            <person name="Houbraken J."/>
            <person name="Oakley B."/>
            <person name="Pocsi I."/>
            <person name="Scazzocchio C."/>
            <person name="Seiboth B."/>
            <person name="vanKuyk P.A."/>
            <person name="Wortman J."/>
            <person name="Dyer P.S."/>
            <person name="Grigoriev I.V."/>
        </authorList>
    </citation>
    <scope>NUCLEOTIDE SEQUENCE [LARGE SCALE GENOMIC DNA]</scope>
    <source>
        <strain evidence="2">DTO 134E9</strain>
    </source>
</reference>
<proteinExistence type="predicted"/>
<dbReference type="RefSeq" id="XP_040692213.1">
    <property type="nucleotide sequence ID" value="XM_040834392.1"/>
</dbReference>
<accession>A0A1L9RUK6</accession>
<dbReference type="GeneID" id="63750240"/>
<dbReference type="AlphaFoldDB" id="A0A1L9RUK6"/>
<organism evidence="1 2">
    <name type="scientific">Aspergillus wentii DTO 134E9</name>
    <dbReference type="NCBI Taxonomy" id="1073089"/>
    <lineage>
        <taxon>Eukaryota</taxon>
        <taxon>Fungi</taxon>
        <taxon>Dikarya</taxon>
        <taxon>Ascomycota</taxon>
        <taxon>Pezizomycotina</taxon>
        <taxon>Eurotiomycetes</taxon>
        <taxon>Eurotiomycetidae</taxon>
        <taxon>Eurotiales</taxon>
        <taxon>Aspergillaceae</taxon>
        <taxon>Aspergillus</taxon>
        <taxon>Aspergillus subgen. Cremei</taxon>
    </lineage>
</organism>
<evidence type="ECO:0000313" key="1">
    <source>
        <dbReference type="EMBL" id="OJJ38537.1"/>
    </source>
</evidence>
<evidence type="ECO:0000313" key="2">
    <source>
        <dbReference type="Proteomes" id="UP000184383"/>
    </source>
</evidence>
<dbReference type="VEuPathDB" id="FungiDB:ASPWEDRAFT_36189"/>
<gene>
    <name evidence="1" type="ORF">ASPWEDRAFT_36189</name>
</gene>
<sequence>MAHAPWIIGFGRQWCIAGPALWYQYAWATTMRLRYAAGIHSILTTPEVVTQMTTSRESLLARPQHSPWDLWRFILVFRERIGIYCLKP</sequence>